<comment type="caution">
    <text evidence="2">The sequence shown here is derived from an EMBL/GenBank/DDBJ whole genome shotgun (WGS) entry which is preliminary data.</text>
</comment>
<evidence type="ECO:0000313" key="2">
    <source>
        <dbReference type="EMBL" id="EHR32156.1"/>
    </source>
</evidence>
<dbReference type="HOGENOM" id="CLU_666881_0_0_9"/>
<accession>H3NFT9</accession>
<feature type="region of interest" description="Disordered" evidence="1">
    <location>
        <begin position="22"/>
        <end position="70"/>
    </location>
</feature>
<sequence length="412" mass="44906">MLLTAGLLMGCSHIDHYQQALSGDSNEADSTQSSSNVALSEDTAEQTDTAKQATSKSEEELEQETTLPSNTTQLELVDILDGHPITPKSIVSNGQGKLLTNNMMYSHNVALFDAETLQLDHVLSDSVDFSAFDVPGYEDYVGEIAGAPVEAVWTDDGQYAYVSNYSLAGVGASADDNCSHGDAITPSVVYRYSLAQQDWDQVIPVGRVPKYVALSPDQSKLLVSNWCDNSLSVIDTKTTKEIMQIPLNTFPRGIVVLPDNETAYVTAMYAHEVYRVNLSTGEHEVAFATGDYSKPRHLVLSPDGKTVYLTLSASNELWSFDATSGEILQKTATGLEPRTMEISEDGTALYVVNYDEATMSKFDANSLEEIQRVDTHASPIGVTYDQTTDTVWVANYNGTLHVFDDTAEQSTN</sequence>
<dbReference type="InterPro" id="IPR011964">
    <property type="entry name" value="YVTN_b-propeller_repeat"/>
</dbReference>
<gene>
    <name evidence="2" type="ORF">HMPREF9703_01420</name>
</gene>
<name>H3NFT9_9LACT</name>
<dbReference type="eggNOG" id="COG3391">
    <property type="taxonomic scope" value="Bacteria"/>
</dbReference>
<protein>
    <submittedName>
        <fullName evidence="2">40-residue YVTN family beta-propeller</fullName>
    </submittedName>
</protein>
<evidence type="ECO:0000313" key="3">
    <source>
        <dbReference type="Proteomes" id="UP000003599"/>
    </source>
</evidence>
<dbReference type="InterPro" id="IPR015943">
    <property type="entry name" value="WD40/YVTN_repeat-like_dom_sf"/>
</dbReference>
<dbReference type="InterPro" id="IPR011048">
    <property type="entry name" value="Haem_d1_sf"/>
</dbReference>
<dbReference type="SUPFAM" id="SSF51004">
    <property type="entry name" value="C-terminal (heme d1) domain of cytochrome cd1-nitrite reductase"/>
    <property type="match status" value="1"/>
</dbReference>
<dbReference type="Pfam" id="PF10282">
    <property type="entry name" value="Lactonase"/>
    <property type="match status" value="1"/>
</dbReference>
<dbReference type="InterPro" id="IPR019405">
    <property type="entry name" value="Lactonase_7-beta_prop"/>
</dbReference>
<dbReference type="PATRIC" id="fig|883103.3.peg.1388"/>
<dbReference type="PANTHER" id="PTHR47197">
    <property type="entry name" value="PROTEIN NIRF"/>
    <property type="match status" value="1"/>
</dbReference>
<evidence type="ECO:0000256" key="1">
    <source>
        <dbReference type="SAM" id="MobiDB-lite"/>
    </source>
</evidence>
<dbReference type="Gene3D" id="2.130.10.10">
    <property type="entry name" value="YVTN repeat-like/Quinoprotein amine dehydrogenase"/>
    <property type="match status" value="2"/>
</dbReference>
<dbReference type="Proteomes" id="UP000003599">
    <property type="component" value="Unassembled WGS sequence"/>
</dbReference>
<dbReference type="EMBL" id="AGEF01000011">
    <property type="protein sequence ID" value="EHR32156.1"/>
    <property type="molecule type" value="Genomic_DNA"/>
</dbReference>
<dbReference type="AlphaFoldDB" id="H3NFT9"/>
<dbReference type="InterPro" id="IPR051200">
    <property type="entry name" value="Host-pathogen_enzymatic-act"/>
</dbReference>
<keyword evidence="3" id="KW-1185">Reference proteome</keyword>
<reference evidence="2 3" key="1">
    <citation type="submission" date="2012-01" db="EMBL/GenBank/DDBJ databases">
        <title>The Genome Sequence of Dolosigranulum pigrum ATCC 51524.</title>
        <authorList>
            <consortium name="The Broad Institute Genome Sequencing Platform"/>
            <person name="Earl A."/>
            <person name="Ward D."/>
            <person name="Feldgarden M."/>
            <person name="Gevers D."/>
            <person name="Huys G."/>
            <person name="Young S.K."/>
            <person name="Zeng Q."/>
            <person name="Gargeya S."/>
            <person name="Fitzgerald M."/>
            <person name="Haas B."/>
            <person name="Abouelleil A."/>
            <person name="Alvarado L."/>
            <person name="Arachchi H.M."/>
            <person name="Berlin A."/>
            <person name="Chapman S.B."/>
            <person name="Gearin G."/>
            <person name="Goldberg J."/>
            <person name="Griggs A."/>
            <person name="Gujja S."/>
            <person name="Hansen M."/>
            <person name="Heiman D."/>
            <person name="Howarth C."/>
            <person name="Larimer J."/>
            <person name="Lui A."/>
            <person name="MacDonald P.J.P."/>
            <person name="McCowen C."/>
            <person name="Montmayeur A."/>
            <person name="Murphy C."/>
            <person name="Neiman D."/>
            <person name="Pearson M."/>
            <person name="Priest M."/>
            <person name="Roberts A."/>
            <person name="Saif S."/>
            <person name="Shea T."/>
            <person name="Sisk P."/>
            <person name="Stolte C."/>
            <person name="Sykes S."/>
            <person name="Wortman J."/>
            <person name="Nusbaum C."/>
            <person name="Birren B."/>
        </authorList>
    </citation>
    <scope>NUCLEOTIDE SEQUENCE [LARGE SCALE GENOMIC DNA]</scope>
    <source>
        <strain evidence="2 3">ATCC 51524</strain>
    </source>
</reference>
<organism evidence="2 3">
    <name type="scientific">Dolosigranulum pigrum ATCC 51524</name>
    <dbReference type="NCBI Taxonomy" id="883103"/>
    <lineage>
        <taxon>Bacteria</taxon>
        <taxon>Bacillati</taxon>
        <taxon>Bacillota</taxon>
        <taxon>Bacilli</taxon>
        <taxon>Lactobacillales</taxon>
        <taxon>Carnobacteriaceae</taxon>
        <taxon>Dolosigranulum</taxon>
    </lineage>
</organism>
<proteinExistence type="predicted"/>
<feature type="compositionally biased region" description="Polar residues" evidence="1">
    <location>
        <begin position="22"/>
        <end position="38"/>
    </location>
</feature>
<dbReference type="NCBIfam" id="TIGR02276">
    <property type="entry name" value="beta_rpt_yvtn"/>
    <property type="match status" value="1"/>
</dbReference>
<dbReference type="STRING" id="29394.BWX42_05340"/>
<dbReference type="PANTHER" id="PTHR47197:SF3">
    <property type="entry name" value="DIHYDRO-HEME D1 DEHYDROGENASE"/>
    <property type="match status" value="1"/>
</dbReference>
<feature type="compositionally biased region" description="Polar residues" evidence="1">
    <location>
        <begin position="46"/>
        <end position="55"/>
    </location>
</feature>